<evidence type="ECO:0000256" key="1">
    <source>
        <dbReference type="SAM" id="MobiDB-lite"/>
    </source>
</evidence>
<accession>A0A9P9D863</accession>
<comment type="caution">
    <text evidence="2">The sequence shown here is derived from an EMBL/GenBank/DDBJ whole genome shotgun (WGS) entry which is preliminary data.</text>
</comment>
<evidence type="ECO:0000313" key="2">
    <source>
        <dbReference type="EMBL" id="KAH7114101.1"/>
    </source>
</evidence>
<dbReference type="AlphaFoldDB" id="A0A9P9D863"/>
<feature type="region of interest" description="Disordered" evidence="1">
    <location>
        <begin position="336"/>
        <end position="393"/>
    </location>
</feature>
<protein>
    <submittedName>
        <fullName evidence="2">Uncharacterized protein</fullName>
    </submittedName>
</protein>
<reference evidence="2" key="1">
    <citation type="journal article" date="2021" name="Nat. Commun.">
        <title>Genetic determinants of endophytism in the Arabidopsis root mycobiome.</title>
        <authorList>
            <person name="Mesny F."/>
            <person name="Miyauchi S."/>
            <person name="Thiergart T."/>
            <person name="Pickel B."/>
            <person name="Atanasova L."/>
            <person name="Karlsson M."/>
            <person name="Huettel B."/>
            <person name="Barry K.W."/>
            <person name="Haridas S."/>
            <person name="Chen C."/>
            <person name="Bauer D."/>
            <person name="Andreopoulos W."/>
            <person name="Pangilinan J."/>
            <person name="LaButti K."/>
            <person name="Riley R."/>
            <person name="Lipzen A."/>
            <person name="Clum A."/>
            <person name="Drula E."/>
            <person name="Henrissat B."/>
            <person name="Kohler A."/>
            <person name="Grigoriev I.V."/>
            <person name="Martin F.M."/>
            <person name="Hacquard S."/>
        </authorList>
    </citation>
    <scope>NUCLEOTIDE SEQUENCE</scope>
    <source>
        <strain evidence="2">MPI-CAGE-AT-0147</strain>
    </source>
</reference>
<feature type="region of interest" description="Disordered" evidence="1">
    <location>
        <begin position="1"/>
        <end position="27"/>
    </location>
</feature>
<dbReference type="EMBL" id="JAGMUV010000033">
    <property type="protein sequence ID" value="KAH7114101.1"/>
    <property type="molecule type" value="Genomic_DNA"/>
</dbReference>
<feature type="region of interest" description="Disordered" evidence="1">
    <location>
        <begin position="51"/>
        <end position="76"/>
    </location>
</feature>
<dbReference type="OrthoDB" id="5023437at2759"/>
<name>A0A9P9D863_9HYPO</name>
<organism evidence="2 3">
    <name type="scientific">Dactylonectria macrodidyma</name>
    <dbReference type="NCBI Taxonomy" id="307937"/>
    <lineage>
        <taxon>Eukaryota</taxon>
        <taxon>Fungi</taxon>
        <taxon>Dikarya</taxon>
        <taxon>Ascomycota</taxon>
        <taxon>Pezizomycotina</taxon>
        <taxon>Sordariomycetes</taxon>
        <taxon>Hypocreomycetidae</taxon>
        <taxon>Hypocreales</taxon>
        <taxon>Nectriaceae</taxon>
        <taxon>Dactylonectria</taxon>
    </lineage>
</organism>
<sequence>MCLRHSSTIDQTANPGDFGPASTSGSELDSVITRTTTENSSHTFFQQSLLMPPKKRQRLRNGSGLDSGSHQHIDNPETIASHSTDVAAEAMDNQASTTKDLPEKTNKKTVSALQKLKKQQSRWRYGFDEESIEVVSAQIHVATKDQTYKFNGHKGILELGDTQPKLPWILYLLYGCVCLFEPKGKRDDSKYLRREEAKHFVLVMNRVATRTSPTGLLIYTLYASEFTRQISEIELIEAVSDYRLSDVRTRSCDIRQSVADHVASGFGLALTDAQIDTADLDKINVVWLPKMLRLIKPSKDKDEVCKVLQLPDFAGISVDSPFVKFGVIKSLLPTNMSPSQPIAPERSSVPEHSGQSVTSPELRQRDKSPSQPSELECSSVHSPLHDERSITSTTSKELQGWDELLSQLVNSDCFPLTSPLHGKHYMSFPISKELQEKASEAGRLQEECNRPKTGHHLGREYQCIQAKWGKLHDAVRDQALQDLVSIDAALY</sequence>
<evidence type="ECO:0000313" key="3">
    <source>
        <dbReference type="Proteomes" id="UP000738349"/>
    </source>
</evidence>
<proteinExistence type="predicted"/>
<gene>
    <name evidence="2" type="ORF">EDB81DRAFT_304762</name>
</gene>
<keyword evidence="3" id="KW-1185">Reference proteome</keyword>
<feature type="compositionally biased region" description="Polar residues" evidence="1">
    <location>
        <begin position="1"/>
        <end position="14"/>
    </location>
</feature>
<dbReference type="Proteomes" id="UP000738349">
    <property type="component" value="Unassembled WGS sequence"/>
</dbReference>